<name>A0A0C2XBT7_AMAMK</name>
<proteinExistence type="predicted"/>
<dbReference type="AlphaFoldDB" id="A0A0C2XBT7"/>
<sequence length="57" mass="6828">MDDERNCVDEEMVVRIYRRDALVMLSQRVSCYLTYRFYLLLPLDIVPDDPTLIKSIM</sequence>
<dbReference type="InParanoid" id="A0A0C2XBT7"/>
<organism evidence="1 2">
    <name type="scientific">Amanita muscaria (strain Koide BX008)</name>
    <dbReference type="NCBI Taxonomy" id="946122"/>
    <lineage>
        <taxon>Eukaryota</taxon>
        <taxon>Fungi</taxon>
        <taxon>Dikarya</taxon>
        <taxon>Basidiomycota</taxon>
        <taxon>Agaricomycotina</taxon>
        <taxon>Agaricomycetes</taxon>
        <taxon>Agaricomycetidae</taxon>
        <taxon>Agaricales</taxon>
        <taxon>Pluteineae</taxon>
        <taxon>Amanitaceae</taxon>
        <taxon>Amanita</taxon>
    </lineage>
</organism>
<keyword evidence="2" id="KW-1185">Reference proteome</keyword>
<gene>
    <name evidence="1" type="ORF">M378DRAFT_160341</name>
</gene>
<evidence type="ECO:0000313" key="2">
    <source>
        <dbReference type="Proteomes" id="UP000054549"/>
    </source>
</evidence>
<accession>A0A0C2XBT7</accession>
<dbReference type="EMBL" id="KN818234">
    <property type="protein sequence ID" value="KIL66831.1"/>
    <property type="molecule type" value="Genomic_DNA"/>
</dbReference>
<dbReference type="HOGENOM" id="CLU_2996069_0_0_1"/>
<dbReference type="Proteomes" id="UP000054549">
    <property type="component" value="Unassembled WGS sequence"/>
</dbReference>
<protein>
    <submittedName>
        <fullName evidence="1">Uncharacterized protein</fullName>
    </submittedName>
</protein>
<evidence type="ECO:0000313" key="1">
    <source>
        <dbReference type="EMBL" id="KIL66831.1"/>
    </source>
</evidence>
<reference evidence="1 2" key="1">
    <citation type="submission" date="2014-04" db="EMBL/GenBank/DDBJ databases">
        <title>Evolutionary Origins and Diversification of the Mycorrhizal Mutualists.</title>
        <authorList>
            <consortium name="DOE Joint Genome Institute"/>
            <consortium name="Mycorrhizal Genomics Consortium"/>
            <person name="Kohler A."/>
            <person name="Kuo A."/>
            <person name="Nagy L.G."/>
            <person name="Floudas D."/>
            <person name="Copeland A."/>
            <person name="Barry K.W."/>
            <person name="Cichocki N."/>
            <person name="Veneault-Fourrey C."/>
            <person name="LaButti K."/>
            <person name="Lindquist E.A."/>
            <person name="Lipzen A."/>
            <person name="Lundell T."/>
            <person name="Morin E."/>
            <person name="Murat C."/>
            <person name="Riley R."/>
            <person name="Ohm R."/>
            <person name="Sun H."/>
            <person name="Tunlid A."/>
            <person name="Henrissat B."/>
            <person name="Grigoriev I.V."/>
            <person name="Hibbett D.S."/>
            <person name="Martin F."/>
        </authorList>
    </citation>
    <scope>NUCLEOTIDE SEQUENCE [LARGE SCALE GENOMIC DNA]</scope>
    <source>
        <strain evidence="1 2">Koide BX008</strain>
    </source>
</reference>